<reference evidence="6" key="1">
    <citation type="submission" date="2019-10" db="EMBL/GenBank/DDBJ databases">
        <authorList>
            <consortium name="DOE Joint Genome Institute"/>
            <person name="Kuo A."/>
            <person name="Miyauchi S."/>
            <person name="Kiss E."/>
            <person name="Drula E."/>
            <person name="Kohler A."/>
            <person name="Sanchez-Garcia M."/>
            <person name="Andreopoulos B."/>
            <person name="Barry K.W."/>
            <person name="Bonito G."/>
            <person name="Buee M."/>
            <person name="Carver A."/>
            <person name="Chen C."/>
            <person name="Cichocki N."/>
            <person name="Clum A."/>
            <person name="Culley D."/>
            <person name="Crous P.W."/>
            <person name="Fauchery L."/>
            <person name="Girlanda M."/>
            <person name="Hayes R."/>
            <person name="Keri Z."/>
            <person name="LaButti K."/>
            <person name="Lipzen A."/>
            <person name="Lombard V."/>
            <person name="Magnuson J."/>
            <person name="Maillard F."/>
            <person name="Morin E."/>
            <person name="Murat C."/>
            <person name="Nolan M."/>
            <person name="Ohm R."/>
            <person name="Pangilinan J."/>
            <person name="Pereira M."/>
            <person name="Perotto S."/>
            <person name="Peter M."/>
            <person name="Riley R."/>
            <person name="Sitrit Y."/>
            <person name="Stielow B."/>
            <person name="Szollosi G."/>
            <person name="Zifcakova L."/>
            <person name="Stursova M."/>
            <person name="Spatafora J.W."/>
            <person name="Tedersoo L."/>
            <person name="Vaario L.-M."/>
            <person name="Yamada A."/>
            <person name="Yan M."/>
            <person name="Wang P."/>
            <person name="Xu J."/>
            <person name="Bruns T."/>
            <person name="Baldrian P."/>
            <person name="Vilgalys R."/>
            <person name="Henrissat B."/>
            <person name="Grigoriev I.V."/>
            <person name="Hibbett D."/>
            <person name="Nagy L.G."/>
            <person name="Martin F.M."/>
        </authorList>
    </citation>
    <scope>NUCLEOTIDE SEQUENCE</scope>
    <source>
        <strain evidence="6">BED1</strain>
    </source>
</reference>
<accession>A0AAD4C5K8</accession>
<dbReference type="Pfam" id="PF13361">
    <property type="entry name" value="UvrD_C"/>
    <property type="match status" value="1"/>
</dbReference>
<protein>
    <recommendedName>
        <fullName evidence="5">UvrD-like helicase C-terminal domain-containing protein</fullName>
    </recommendedName>
</protein>
<dbReference type="Gene3D" id="3.40.50.300">
    <property type="entry name" value="P-loop containing nucleotide triphosphate hydrolases"/>
    <property type="match status" value="1"/>
</dbReference>
<dbReference type="SUPFAM" id="SSF52540">
    <property type="entry name" value="P-loop containing nucleoside triphosphate hydrolases"/>
    <property type="match status" value="2"/>
</dbReference>
<keyword evidence="7" id="KW-1185">Reference proteome</keyword>
<evidence type="ECO:0000313" key="7">
    <source>
        <dbReference type="Proteomes" id="UP001194468"/>
    </source>
</evidence>
<evidence type="ECO:0000313" key="6">
    <source>
        <dbReference type="EMBL" id="KAF8449396.1"/>
    </source>
</evidence>
<gene>
    <name evidence="6" type="ORF">L210DRAFT_3500840</name>
</gene>
<keyword evidence="3" id="KW-0347">Helicase</keyword>
<proteinExistence type="predicted"/>
<dbReference type="AlphaFoldDB" id="A0AAD4C5K8"/>
<evidence type="ECO:0000256" key="4">
    <source>
        <dbReference type="ARBA" id="ARBA00022840"/>
    </source>
</evidence>
<dbReference type="InterPro" id="IPR039904">
    <property type="entry name" value="TRANK1"/>
</dbReference>
<organism evidence="6 7">
    <name type="scientific">Boletus edulis BED1</name>
    <dbReference type="NCBI Taxonomy" id="1328754"/>
    <lineage>
        <taxon>Eukaryota</taxon>
        <taxon>Fungi</taxon>
        <taxon>Dikarya</taxon>
        <taxon>Basidiomycota</taxon>
        <taxon>Agaricomycotina</taxon>
        <taxon>Agaricomycetes</taxon>
        <taxon>Agaricomycetidae</taxon>
        <taxon>Boletales</taxon>
        <taxon>Boletineae</taxon>
        <taxon>Boletaceae</taxon>
        <taxon>Boletoideae</taxon>
        <taxon>Boletus</taxon>
    </lineage>
</organism>
<evidence type="ECO:0000259" key="5">
    <source>
        <dbReference type="Pfam" id="PF13361"/>
    </source>
</evidence>
<keyword evidence="4" id="KW-0067">ATP-binding</keyword>
<evidence type="ECO:0000256" key="2">
    <source>
        <dbReference type="ARBA" id="ARBA00022801"/>
    </source>
</evidence>
<dbReference type="PANTHER" id="PTHR21529">
    <property type="entry name" value="MAMMARY TURMOR VIRUS RECEPTOR HOMOLOG 1, 2 MTVR1, 2"/>
    <property type="match status" value="1"/>
</dbReference>
<dbReference type="EMBL" id="WHUW01000003">
    <property type="protein sequence ID" value="KAF8449396.1"/>
    <property type="molecule type" value="Genomic_DNA"/>
</dbReference>
<dbReference type="GO" id="GO:0004386">
    <property type="term" value="F:helicase activity"/>
    <property type="evidence" value="ECO:0007669"/>
    <property type="project" value="UniProtKB-KW"/>
</dbReference>
<comment type="caution">
    <text evidence="6">The sequence shown here is derived from an EMBL/GenBank/DDBJ whole genome shotgun (WGS) entry which is preliminary data.</text>
</comment>
<dbReference type="InterPro" id="IPR027417">
    <property type="entry name" value="P-loop_NTPase"/>
</dbReference>
<dbReference type="InterPro" id="IPR014017">
    <property type="entry name" value="DNA_helicase_UvrD-like_C"/>
</dbReference>
<dbReference type="Proteomes" id="UP001194468">
    <property type="component" value="Unassembled WGS sequence"/>
</dbReference>
<dbReference type="PANTHER" id="PTHR21529:SF4">
    <property type="entry name" value="TPR AND ANKYRIN REPEAT-CONTAINING PROTEIN 1"/>
    <property type="match status" value="1"/>
</dbReference>
<sequence length="406" mass="46285">MQTSYIDEAQDNLLIDAFCDTALETISAGSFFRFDDLKAFMYRIEQDQSTHLIQDRSVTDPTTFQLAINYRLHGGIVNCAHTIIERITHFWPHAIDGLQPEHGIVDGLKPVFFRGWDQDTVRYEQFLFGKSGSRITFGSQQCIIVRDDEAVEKLRKEVGEIGLIMTLYDSKGLEFNDVLLYNFFEDSAVDVSRWRVLLNHMEGEVDGQDLAKVHAPSFSRDEGRFAAVCSELKLLYMGITRARKNLWIFDKSDKSEPMRVRDIHCFLTTDDLDFAQSGPKLYPWHRCSAPCRVSEDEWESFGHDLFKHKRYPQAMHCFARASLPRMVAICEAFHLRELARAKVGVAPPKAQQDAFLTAADAFVASAEDAPPGNGKLQYYRNAAECYVRAGDDRKAADAYLDAKDYD</sequence>
<evidence type="ECO:0000256" key="1">
    <source>
        <dbReference type="ARBA" id="ARBA00022741"/>
    </source>
</evidence>
<evidence type="ECO:0000256" key="3">
    <source>
        <dbReference type="ARBA" id="ARBA00022806"/>
    </source>
</evidence>
<dbReference type="GO" id="GO:0005524">
    <property type="term" value="F:ATP binding"/>
    <property type="evidence" value="ECO:0007669"/>
    <property type="project" value="UniProtKB-KW"/>
</dbReference>
<feature type="domain" description="UvrD-like helicase C-terminal" evidence="5">
    <location>
        <begin position="163"/>
        <end position="248"/>
    </location>
</feature>
<keyword evidence="2" id="KW-0378">Hydrolase</keyword>
<keyword evidence="1" id="KW-0547">Nucleotide-binding</keyword>
<reference evidence="6" key="2">
    <citation type="journal article" date="2020" name="Nat. Commun.">
        <title>Large-scale genome sequencing of mycorrhizal fungi provides insights into the early evolution of symbiotic traits.</title>
        <authorList>
            <person name="Miyauchi S."/>
            <person name="Kiss E."/>
            <person name="Kuo A."/>
            <person name="Drula E."/>
            <person name="Kohler A."/>
            <person name="Sanchez-Garcia M."/>
            <person name="Morin E."/>
            <person name="Andreopoulos B."/>
            <person name="Barry K.W."/>
            <person name="Bonito G."/>
            <person name="Buee M."/>
            <person name="Carver A."/>
            <person name="Chen C."/>
            <person name="Cichocki N."/>
            <person name="Clum A."/>
            <person name="Culley D."/>
            <person name="Crous P.W."/>
            <person name="Fauchery L."/>
            <person name="Girlanda M."/>
            <person name="Hayes R.D."/>
            <person name="Keri Z."/>
            <person name="LaButti K."/>
            <person name="Lipzen A."/>
            <person name="Lombard V."/>
            <person name="Magnuson J."/>
            <person name="Maillard F."/>
            <person name="Murat C."/>
            <person name="Nolan M."/>
            <person name="Ohm R.A."/>
            <person name="Pangilinan J."/>
            <person name="Pereira M.F."/>
            <person name="Perotto S."/>
            <person name="Peter M."/>
            <person name="Pfister S."/>
            <person name="Riley R."/>
            <person name="Sitrit Y."/>
            <person name="Stielow J.B."/>
            <person name="Szollosi G."/>
            <person name="Zifcakova L."/>
            <person name="Stursova M."/>
            <person name="Spatafora J.W."/>
            <person name="Tedersoo L."/>
            <person name="Vaario L.M."/>
            <person name="Yamada A."/>
            <person name="Yan M."/>
            <person name="Wang P."/>
            <person name="Xu J."/>
            <person name="Bruns T."/>
            <person name="Baldrian P."/>
            <person name="Vilgalys R."/>
            <person name="Dunand C."/>
            <person name="Henrissat B."/>
            <person name="Grigoriev I.V."/>
            <person name="Hibbett D."/>
            <person name="Nagy L.G."/>
            <person name="Martin F.M."/>
        </authorList>
    </citation>
    <scope>NUCLEOTIDE SEQUENCE</scope>
    <source>
        <strain evidence="6">BED1</strain>
    </source>
</reference>
<dbReference type="GO" id="GO:0016787">
    <property type="term" value="F:hydrolase activity"/>
    <property type="evidence" value="ECO:0007669"/>
    <property type="project" value="UniProtKB-KW"/>
</dbReference>
<name>A0AAD4C5K8_BOLED</name>